<reference evidence="1 2" key="1">
    <citation type="submission" date="2016-03" db="EMBL/GenBank/DDBJ databases">
        <title>EvidentialGene: Evidence-directed Construction of Genes on Genomes.</title>
        <authorList>
            <person name="Gilbert D.G."/>
            <person name="Choi J.-H."/>
            <person name="Mockaitis K."/>
            <person name="Colbourne J."/>
            <person name="Pfrender M."/>
        </authorList>
    </citation>
    <scope>NUCLEOTIDE SEQUENCE [LARGE SCALE GENOMIC DNA]</scope>
    <source>
        <strain evidence="1 2">Xinb3</strain>
        <tissue evidence="1">Complete organism</tissue>
    </source>
</reference>
<dbReference type="EMBL" id="LRGB01002117">
    <property type="protein sequence ID" value="KZS09133.1"/>
    <property type="molecule type" value="Genomic_DNA"/>
</dbReference>
<dbReference type="AlphaFoldDB" id="A0A0P6B3W7"/>
<evidence type="ECO:0000313" key="2">
    <source>
        <dbReference type="Proteomes" id="UP000076858"/>
    </source>
</evidence>
<accession>A0A0P6B3W7</accession>
<organism evidence="1 2">
    <name type="scientific">Daphnia magna</name>
    <dbReference type="NCBI Taxonomy" id="35525"/>
    <lineage>
        <taxon>Eukaryota</taxon>
        <taxon>Metazoa</taxon>
        <taxon>Ecdysozoa</taxon>
        <taxon>Arthropoda</taxon>
        <taxon>Crustacea</taxon>
        <taxon>Branchiopoda</taxon>
        <taxon>Diplostraca</taxon>
        <taxon>Cladocera</taxon>
        <taxon>Anomopoda</taxon>
        <taxon>Daphniidae</taxon>
        <taxon>Daphnia</taxon>
    </lineage>
</organism>
<name>A0A0P6B3W7_9CRUS</name>
<evidence type="ECO:0000313" key="1">
    <source>
        <dbReference type="EMBL" id="KZS09133.1"/>
    </source>
</evidence>
<proteinExistence type="predicted"/>
<gene>
    <name evidence="1" type="ORF">APZ42_026718</name>
</gene>
<sequence>MCGTKSCHSQYNKYDQMELTGLNNLNTATFNPKAFNTIWMVKWKYFVIMPTSFIAPWHLKRGMQAFNDLRTSRRD</sequence>
<keyword evidence="2" id="KW-1185">Reference proteome</keyword>
<protein>
    <submittedName>
        <fullName evidence="1">Uncharacterized protein</fullName>
    </submittedName>
</protein>
<dbReference type="Proteomes" id="UP000076858">
    <property type="component" value="Unassembled WGS sequence"/>
</dbReference>
<comment type="caution">
    <text evidence="1">The sequence shown here is derived from an EMBL/GenBank/DDBJ whole genome shotgun (WGS) entry which is preliminary data.</text>
</comment>